<feature type="domain" description="RING-type" evidence="3">
    <location>
        <begin position="214"/>
        <end position="256"/>
    </location>
</feature>
<dbReference type="RefSeq" id="XP_013430636.1">
    <property type="nucleotide sequence ID" value="XM_013575182.1"/>
</dbReference>
<dbReference type="SUPFAM" id="SSF57850">
    <property type="entry name" value="RING/U-box"/>
    <property type="match status" value="1"/>
</dbReference>
<dbReference type="GO" id="GO:0008270">
    <property type="term" value="F:zinc ion binding"/>
    <property type="evidence" value="ECO:0007669"/>
    <property type="project" value="UniProtKB-KW"/>
</dbReference>
<dbReference type="AlphaFoldDB" id="A0A074WVH6"/>
<dbReference type="GeneID" id="25408840"/>
<feature type="compositionally biased region" description="Polar residues" evidence="2">
    <location>
        <begin position="138"/>
        <end position="147"/>
    </location>
</feature>
<keyword evidence="1" id="KW-0479">Metal-binding</keyword>
<evidence type="ECO:0000313" key="5">
    <source>
        <dbReference type="Proteomes" id="UP000027730"/>
    </source>
</evidence>
<reference evidence="4 5" key="1">
    <citation type="journal article" date="2014" name="BMC Genomics">
        <title>Genome sequencing of four Aureobasidium pullulans varieties: biotechnological potential, stress tolerance, and description of new species.</title>
        <authorList>
            <person name="Gostin Ar C."/>
            <person name="Ohm R.A."/>
            <person name="Kogej T."/>
            <person name="Sonjak S."/>
            <person name="Turk M."/>
            <person name="Zajc J."/>
            <person name="Zalar P."/>
            <person name="Grube M."/>
            <person name="Sun H."/>
            <person name="Han J."/>
            <person name="Sharma A."/>
            <person name="Chiniquy J."/>
            <person name="Ngan C.Y."/>
            <person name="Lipzen A."/>
            <person name="Barry K."/>
            <person name="Grigoriev I.V."/>
            <person name="Gunde-Cimerman N."/>
        </authorList>
    </citation>
    <scope>NUCLEOTIDE SEQUENCE [LARGE SCALE GENOMIC DNA]</scope>
    <source>
        <strain evidence="4 5">CBS 147.97</strain>
    </source>
</reference>
<gene>
    <name evidence="4" type="ORF">M436DRAFT_37442</name>
</gene>
<keyword evidence="5" id="KW-1185">Reference proteome</keyword>
<dbReference type="CDD" id="cd16473">
    <property type="entry name" value="RING-H2_RNF103"/>
    <property type="match status" value="1"/>
</dbReference>
<protein>
    <recommendedName>
        <fullName evidence="3">RING-type domain-containing protein</fullName>
    </recommendedName>
</protein>
<dbReference type="InterPro" id="IPR001841">
    <property type="entry name" value="Znf_RING"/>
</dbReference>
<accession>A0A074WVH6</accession>
<dbReference type="SMART" id="SM00184">
    <property type="entry name" value="RING"/>
    <property type="match status" value="1"/>
</dbReference>
<evidence type="ECO:0000256" key="1">
    <source>
        <dbReference type="PROSITE-ProRule" id="PRU00175"/>
    </source>
</evidence>
<dbReference type="HOGENOM" id="CLU_031409_1_0_1"/>
<dbReference type="GO" id="GO:0061630">
    <property type="term" value="F:ubiquitin protein ligase activity"/>
    <property type="evidence" value="ECO:0007669"/>
    <property type="project" value="TreeGrafter"/>
</dbReference>
<dbReference type="EMBL" id="KL584703">
    <property type="protein sequence ID" value="KEQ77153.1"/>
    <property type="molecule type" value="Genomic_DNA"/>
</dbReference>
<proteinExistence type="predicted"/>
<dbReference type="PANTHER" id="PTHR22765:SF434">
    <property type="entry name" value="GB|AAD18119.1-RELATED"/>
    <property type="match status" value="1"/>
</dbReference>
<dbReference type="GO" id="GO:0006511">
    <property type="term" value="P:ubiquitin-dependent protein catabolic process"/>
    <property type="evidence" value="ECO:0007669"/>
    <property type="project" value="TreeGrafter"/>
</dbReference>
<dbReference type="InterPro" id="IPR013083">
    <property type="entry name" value="Znf_RING/FYVE/PHD"/>
</dbReference>
<feature type="region of interest" description="Disordered" evidence="2">
    <location>
        <begin position="114"/>
        <end position="147"/>
    </location>
</feature>
<dbReference type="GO" id="GO:0005737">
    <property type="term" value="C:cytoplasm"/>
    <property type="evidence" value="ECO:0007669"/>
    <property type="project" value="TreeGrafter"/>
</dbReference>
<name>A0A074WVH6_9PEZI</name>
<dbReference type="PANTHER" id="PTHR22765">
    <property type="entry name" value="RING FINGER AND PROTEASE ASSOCIATED DOMAIN-CONTAINING"/>
    <property type="match status" value="1"/>
</dbReference>
<dbReference type="PROSITE" id="PS50089">
    <property type="entry name" value="ZF_RING_2"/>
    <property type="match status" value="1"/>
</dbReference>
<evidence type="ECO:0000256" key="2">
    <source>
        <dbReference type="SAM" id="MobiDB-lite"/>
    </source>
</evidence>
<organism evidence="4 5">
    <name type="scientific">Aureobasidium namibiae CBS 147.97</name>
    <dbReference type="NCBI Taxonomy" id="1043004"/>
    <lineage>
        <taxon>Eukaryota</taxon>
        <taxon>Fungi</taxon>
        <taxon>Dikarya</taxon>
        <taxon>Ascomycota</taxon>
        <taxon>Pezizomycotina</taxon>
        <taxon>Dothideomycetes</taxon>
        <taxon>Dothideomycetidae</taxon>
        <taxon>Dothideales</taxon>
        <taxon>Saccotheciaceae</taxon>
        <taxon>Aureobasidium</taxon>
    </lineage>
</organism>
<dbReference type="InterPro" id="IPR051826">
    <property type="entry name" value="E3_ubiquitin-ligase_domain"/>
</dbReference>
<sequence length="376" mass="41323">MVPPAHLFCSSSLWASVSSSRIYGTHAYSLVFVVSPSDPCLRIIVGVKYCFRYNQRNRQRALGEDGQPIDLMAMPRPHRRRRDKKLMTMDDVNERFPLTKYKIWRASREAHGLPAAGGVSAAPSRAPSVRQSAELHESPQSPRTTLEMAQQHHAIAITAAPSTAVPTTYDKVPLEKTHTVASSIHEQDHESDDEDDPIRTAAPPEMVAPPGDTCAICLDNLEDDDDVRGLTCGHAFHAACLDPWLTCRRACCPLCKADYYVAKPRAADDADDTGRRERGMRLPASPAAVWMGARRSGNAGRRRMMLGGPRFLVAESHTDQHGFPQVGPSTDYRQGTQGGWLSRLPRISNPLRRGNHAVQGDTTTTTPGDLEAGTSR</sequence>
<dbReference type="Gene3D" id="3.30.40.10">
    <property type="entry name" value="Zinc/RING finger domain, C3HC4 (zinc finger)"/>
    <property type="match status" value="1"/>
</dbReference>
<keyword evidence="1" id="KW-0862">Zinc</keyword>
<dbReference type="STRING" id="1043004.A0A074WVH6"/>
<keyword evidence="1" id="KW-0863">Zinc-finger</keyword>
<feature type="region of interest" description="Disordered" evidence="2">
    <location>
        <begin position="323"/>
        <end position="376"/>
    </location>
</feature>
<dbReference type="OrthoDB" id="8062037at2759"/>
<dbReference type="Proteomes" id="UP000027730">
    <property type="component" value="Unassembled WGS sequence"/>
</dbReference>
<evidence type="ECO:0000259" key="3">
    <source>
        <dbReference type="PROSITE" id="PS50089"/>
    </source>
</evidence>
<dbReference type="Pfam" id="PF13639">
    <property type="entry name" value="zf-RING_2"/>
    <property type="match status" value="1"/>
</dbReference>
<evidence type="ECO:0000313" key="4">
    <source>
        <dbReference type="EMBL" id="KEQ77153.1"/>
    </source>
</evidence>